<dbReference type="STRING" id="1005058.UMN179_00331"/>
<evidence type="ECO:0000313" key="1">
    <source>
        <dbReference type="EMBL" id="AEC16368.1"/>
    </source>
</evidence>
<gene>
    <name evidence="1" type="ordered locus">UMN179_00331</name>
</gene>
<dbReference type="HOGENOM" id="CLU_2537712_0_0_6"/>
<name>F4HBL1_GALAU</name>
<dbReference type="RefSeq" id="WP_013745155.1">
    <property type="nucleotide sequence ID" value="NC_015460.1"/>
</dbReference>
<dbReference type="AlphaFoldDB" id="F4HBL1"/>
<protein>
    <submittedName>
        <fullName evidence="1">Uncharacterized protein</fullName>
    </submittedName>
</protein>
<accession>F4HBL1</accession>
<evidence type="ECO:0000313" key="2">
    <source>
        <dbReference type="Proteomes" id="UP000006908"/>
    </source>
</evidence>
<dbReference type="KEGG" id="gan:UMN179_00331"/>
<organism evidence="1 2">
    <name type="scientific">Gallibacterium anatis (strain UMN179)</name>
    <name type="common">Pasteurella anatis</name>
    <dbReference type="NCBI Taxonomy" id="1005058"/>
    <lineage>
        <taxon>Bacteria</taxon>
        <taxon>Pseudomonadati</taxon>
        <taxon>Pseudomonadota</taxon>
        <taxon>Gammaproteobacteria</taxon>
        <taxon>Pasteurellales</taxon>
        <taxon>Pasteurellaceae</taxon>
        <taxon>Gallibacterium</taxon>
    </lineage>
</organism>
<proteinExistence type="predicted"/>
<dbReference type="Proteomes" id="UP000006908">
    <property type="component" value="Chromosome"/>
</dbReference>
<reference evidence="1 2" key="1">
    <citation type="journal article" date="2011" name="J. Bacteriol.">
        <title>Complete genome sequence of Gallibacterium anatis strain UMN179, isolated from a laying hen with peritonitis.</title>
        <authorList>
            <person name="Johnson T.J."/>
            <person name="Fernandez-Alarcon C."/>
            <person name="Bojesen A.M."/>
            <person name="Nolan L.K."/>
            <person name="Trampel D.W."/>
            <person name="Seemann T."/>
        </authorList>
    </citation>
    <scope>NUCLEOTIDE SEQUENCE [LARGE SCALE GENOMIC DNA]</scope>
    <source>
        <strain evidence="1 2">UMN179</strain>
    </source>
</reference>
<dbReference type="EMBL" id="CP002667">
    <property type="protein sequence ID" value="AEC16368.1"/>
    <property type="molecule type" value="Genomic_DNA"/>
</dbReference>
<dbReference type="PATRIC" id="fig|1005058.3.peg.327"/>
<sequence length="83" mass="8986">MSETFGYKLGKFIKNNFSSSTQKVVSAGVDSLEKRLNKPTNQSNKKTGLLATALACGVEANEEANKVIENIALGNYGTDDWTK</sequence>